<evidence type="ECO:0000313" key="2">
    <source>
        <dbReference type="EMBL" id="NYS47823.1"/>
    </source>
</evidence>
<proteinExistence type="predicted"/>
<reference evidence="2 3" key="1">
    <citation type="submission" date="2020-07" db="EMBL/GenBank/DDBJ databases">
        <title>MOT database genomes.</title>
        <authorList>
            <person name="Joseph S."/>
            <person name="Aduse-Opoku J."/>
            <person name="Hashim A."/>
            <person name="Wade W."/>
            <person name="Curtis M."/>
        </authorList>
    </citation>
    <scope>NUCLEOTIDE SEQUENCE [LARGE SCALE GENOMIC DNA]</scope>
    <source>
        <strain evidence="2 3">CIP 106318</strain>
    </source>
</reference>
<protein>
    <submittedName>
        <fullName evidence="2">Uncharacterized protein</fullName>
    </submittedName>
</protein>
<accession>A0ABX2T0D9</accession>
<organism evidence="2 3">
    <name type="scientific">Gemelliphila palaticanis</name>
    <dbReference type="NCBI Taxonomy" id="81950"/>
    <lineage>
        <taxon>Bacteria</taxon>
        <taxon>Bacillati</taxon>
        <taxon>Bacillota</taxon>
        <taxon>Bacilli</taxon>
        <taxon>Bacillales</taxon>
        <taxon>Gemellaceae</taxon>
        <taxon>Gemelliphila</taxon>
    </lineage>
</organism>
<keyword evidence="3" id="KW-1185">Reference proteome</keyword>
<sequence length="55" mass="6103">MEYKKLQLETILFNSEDIIATSGDTSDSPLQPAQPQPQPQPQPGTQDGQDNKFND</sequence>
<gene>
    <name evidence="2" type="ORF">HZY85_06425</name>
</gene>
<evidence type="ECO:0000313" key="3">
    <source>
        <dbReference type="Proteomes" id="UP000531840"/>
    </source>
</evidence>
<evidence type="ECO:0000256" key="1">
    <source>
        <dbReference type="SAM" id="MobiDB-lite"/>
    </source>
</evidence>
<comment type="caution">
    <text evidence="2">The sequence shown here is derived from an EMBL/GenBank/DDBJ whole genome shotgun (WGS) entry which is preliminary data.</text>
</comment>
<dbReference type="RefSeq" id="WP_179941608.1">
    <property type="nucleotide sequence ID" value="NZ_JACBYF010000013.1"/>
</dbReference>
<dbReference type="EMBL" id="JACBYF010000013">
    <property type="protein sequence ID" value="NYS47823.1"/>
    <property type="molecule type" value="Genomic_DNA"/>
</dbReference>
<dbReference type="Proteomes" id="UP000531840">
    <property type="component" value="Unassembled WGS sequence"/>
</dbReference>
<name>A0ABX2T0D9_9BACL</name>
<feature type="compositionally biased region" description="Pro residues" evidence="1">
    <location>
        <begin position="32"/>
        <end position="42"/>
    </location>
</feature>
<feature type="region of interest" description="Disordered" evidence="1">
    <location>
        <begin position="18"/>
        <end position="55"/>
    </location>
</feature>